<evidence type="ECO:0000256" key="5">
    <source>
        <dbReference type="ARBA" id="ARBA00022833"/>
    </source>
</evidence>
<comment type="catalytic activity">
    <reaction evidence="7">
        <text>a secondary alcohol + NAD(+) = a ketone + NADH + H(+)</text>
        <dbReference type="Rhea" id="RHEA:10740"/>
        <dbReference type="ChEBI" id="CHEBI:15378"/>
        <dbReference type="ChEBI" id="CHEBI:17087"/>
        <dbReference type="ChEBI" id="CHEBI:35681"/>
        <dbReference type="ChEBI" id="CHEBI:57540"/>
        <dbReference type="ChEBI" id="CHEBI:57945"/>
        <dbReference type="EC" id="1.1.1.1"/>
    </reaction>
</comment>
<keyword evidence="4" id="KW-0479">Metal-binding</keyword>
<dbReference type="SUPFAM" id="SSF50129">
    <property type="entry name" value="GroES-like"/>
    <property type="match status" value="1"/>
</dbReference>
<dbReference type="GO" id="GO:0046872">
    <property type="term" value="F:metal ion binding"/>
    <property type="evidence" value="ECO:0007669"/>
    <property type="project" value="UniProtKB-KW"/>
</dbReference>
<dbReference type="EC" id="1.1.1.1" evidence="3"/>
<dbReference type="Gene3D" id="3.90.180.10">
    <property type="entry name" value="Medium-chain alcohol dehydrogenases, catalytic domain"/>
    <property type="match status" value="1"/>
</dbReference>
<comment type="similarity">
    <text evidence="2">Belongs to the zinc-containing alcohol dehydrogenase family.</text>
</comment>
<dbReference type="InterPro" id="IPR036291">
    <property type="entry name" value="NAD(P)-bd_dom_sf"/>
</dbReference>
<comment type="cofactor">
    <cofactor evidence="1">
        <name>Zn(2+)</name>
        <dbReference type="ChEBI" id="CHEBI:29105"/>
    </cofactor>
</comment>
<evidence type="ECO:0000256" key="1">
    <source>
        <dbReference type="ARBA" id="ARBA00001947"/>
    </source>
</evidence>
<evidence type="ECO:0000256" key="2">
    <source>
        <dbReference type="ARBA" id="ARBA00008072"/>
    </source>
</evidence>
<keyword evidence="11" id="KW-1185">Reference proteome</keyword>
<dbReference type="NCBIfam" id="TIGR02822">
    <property type="entry name" value="adh_fam_2"/>
    <property type="match status" value="1"/>
</dbReference>
<gene>
    <name evidence="10" type="ORF">QI031_09200</name>
</gene>
<sequence length="328" mass="35801">MRAMILSAPRQPLRLVDLPMPKPNSEQVLIRVHACAICRTDLHIVDGELTHPKLPLVLGHQIVGTIEAKGEGVDKFNIGQRVGVPWLGHTCNHCRYCLSNRENLCDYAEFTGYNLDGGYAEYTVADHHFCFPLDPSYPDLQAAPLLCGGLIGYRAYSMTGDAQKLGFYGFGSSAHILIQLARHQQRQVFAFTRPGDEQGQEFARQLGAVWAGGSDVLPPEPLDAAIIFAPIGKLVPTALRAVVKGGVVVCAGIHMSDIPAFPYEILWEERVLRSVANLTRQDGEEFLTLAPQIPIHTEVNAFALTQANEALDALRSGKIEGSAVLVVD</sequence>
<dbReference type="GO" id="GO:0005737">
    <property type="term" value="C:cytoplasm"/>
    <property type="evidence" value="ECO:0007669"/>
    <property type="project" value="TreeGrafter"/>
</dbReference>
<proteinExistence type="inferred from homology"/>
<dbReference type="InterPro" id="IPR011032">
    <property type="entry name" value="GroES-like_sf"/>
</dbReference>
<evidence type="ECO:0000313" key="10">
    <source>
        <dbReference type="EMBL" id="WGV27637.1"/>
    </source>
</evidence>
<evidence type="ECO:0000259" key="9">
    <source>
        <dbReference type="Pfam" id="PF08240"/>
    </source>
</evidence>
<dbReference type="PANTHER" id="PTHR42940:SF8">
    <property type="entry name" value="VACUOLAR PROTEIN SORTING-ASSOCIATED PROTEIN 11"/>
    <property type="match status" value="1"/>
</dbReference>
<dbReference type="SUPFAM" id="SSF51735">
    <property type="entry name" value="NAD(P)-binding Rossmann-fold domains"/>
    <property type="match status" value="1"/>
</dbReference>
<dbReference type="AlphaFoldDB" id="A0AAJ6NVZ3"/>
<comment type="catalytic activity">
    <reaction evidence="8">
        <text>a primary alcohol + NAD(+) = an aldehyde + NADH + H(+)</text>
        <dbReference type="Rhea" id="RHEA:10736"/>
        <dbReference type="ChEBI" id="CHEBI:15378"/>
        <dbReference type="ChEBI" id="CHEBI:15734"/>
        <dbReference type="ChEBI" id="CHEBI:17478"/>
        <dbReference type="ChEBI" id="CHEBI:57540"/>
        <dbReference type="ChEBI" id="CHEBI:57945"/>
        <dbReference type="EC" id="1.1.1.1"/>
    </reaction>
</comment>
<organism evidence="10 11">
    <name type="scientific">Halotia branconii CENA392</name>
    <dbReference type="NCBI Taxonomy" id="1539056"/>
    <lineage>
        <taxon>Bacteria</taxon>
        <taxon>Bacillati</taxon>
        <taxon>Cyanobacteriota</taxon>
        <taxon>Cyanophyceae</taxon>
        <taxon>Nostocales</taxon>
        <taxon>Nodulariaceae</taxon>
        <taxon>Halotia</taxon>
    </lineage>
</organism>
<dbReference type="Pfam" id="PF08240">
    <property type="entry name" value="ADH_N"/>
    <property type="match status" value="1"/>
</dbReference>
<dbReference type="EMBL" id="CP124543">
    <property type="protein sequence ID" value="WGV27637.1"/>
    <property type="molecule type" value="Genomic_DNA"/>
</dbReference>
<dbReference type="InterPro" id="IPR014187">
    <property type="entry name" value="ADH_Zn_typ-2"/>
</dbReference>
<dbReference type="GO" id="GO:0004022">
    <property type="term" value="F:alcohol dehydrogenase (NAD+) activity"/>
    <property type="evidence" value="ECO:0007669"/>
    <property type="project" value="UniProtKB-EC"/>
</dbReference>
<reference evidence="10 11" key="1">
    <citation type="journal article" date="2023" name="Limnol Oceanogr Lett">
        <title>Environmental adaptations by the intertidal Antarctic cyanobacterium Halotia branconii CENA392 as revealed using long-read genome sequencing.</title>
        <authorList>
            <person name="Dextro R.B."/>
            <person name="Delbaje E."/>
            <person name="Freitas P.N.N."/>
            <person name="Geraldes V."/>
            <person name="Pinto E."/>
            <person name="Long P.F."/>
            <person name="Fiore M.F."/>
        </authorList>
    </citation>
    <scope>NUCLEOTIDE SEQUENCE [LARGE SCALE GENOMIC DNA]</scope>
    <source>
        <strain evidence="10 11">CENA392</strain>
    </source>
</reference>
<evidence type="ECO:0000256" key="6">
    <source>
        <dbReference type="ARBA" id="ARBA00023002"/>
    </source>
</evidence>
<keyword evidence="5" id="KW-0862">Zinc</keyword>
<dbReference type="KEGG" id="hbq:QI031_09200"/>
<name>A0AAJ6NVZ3_9CYAN</name>
<dbReference type="Gene3D" id="3.40.50.720">
    <property type="entry name" value="NAD(P)-binding Rossmann-like Domain"/>
    <property type="match status" value="1"/>
</dbReference>
<accession>A0AAJ6NVZ3</accession>
<evidence type="ECO:0000256" key="8">
    <source>
        <dbReference type="ARBA" id="ARBA00049243"/>
    </source>
</evidence>
<dbReference type="PANTHER" id="PTHR42940">
    <property type="entry name" value="ALCOHOL DEHYDROGENASE 1-RELATED"/>
    <property type="match status" value="1"/>
</dbReference>
<evidence type="ECO:0000313" key="11">
    <source>
        <dbReference type="Proteomes" id="UP001223520"/>
    </source>
</evidence>
<keyword evidence="6" id="KW-0560">Oxidoreductase</keyword>
<feature type="domain" description="Alcohol dehydrogenase-like N-terminal" evidence="9">
    <location>
        <begin position="25"/>
        <end position="134"/>
    </location>
</feature>
<dbReference type="RefSeq" id="WP_281484876.1">
    <property type="nucleotide sequence ID" value="NZ_CP124543.1"/>
</dbReference>
<evidence type="ECO:0000256" key="4">
    <source>
        <dbReference type="ARBA" id="ARBA00022723"/>
    </source>
</evidence>
<evidence type="ECO:0000256" key="3">
    <source>
        <dbReference type="ARBA" id="ARBA00013190"/>
    </source>
</evidence>
<dbReference type="CDD" id="cd08298">
    <property type="entry name" value="CAD2"/>
    <property type="match status" value="1"/>
</dbReference>
<protein>
    <recommendedName>
        <fullName evidence="3">alcohol dehydrogenase</fullName>
        <ecNumber evidence="3">1.1.1.1</ecNumber>
    </recommendedName>
</protein>
<evidence type="ECO:0000256" key="7">
    <source>
        <dbReference type="ARBA" id="ARBA00049164"/>
    </source>
</evidence>
<dbReference type="Proteomes" id="UP001223520">
    <property type="component" value="Chromosome"/>
</dbReference>
<dbReference type="InterPro" id="IPR013154">
    <property type="entry name" value="ADH-like_N"/>
</dbReference>